<proteinExistence type="predicted"/>
<keyword evidence="3" id="KW-1185">Reference proteome</keyword>
<dbReference type="EMBL" id="JADCKQ010000004">
    <property type="protein sequence ID" value="MBI1493449.1"/>
    <property type="molecule type" value="Genomic_DNA"/>
</dbReference>
<name>A0A8J7LKW4_9RHOB</name>
<feature type="domain" description="Immunity MXAN-0049 protein" evidence="1">
    <location>
        <begin position="1"/>
        <end position="126"/>
    </location>
</feature>
<dbReference type="Pfam" id="PF07791">
    <property type="entry name" value="Imm11"/>
    <property type="match status" value="1"/>
</dbReference>
<comment type="caution">
    <text evidence="2">The sequence shown here is derived from an EMBL/GenBank/DDBJ whole genome shotgun (WGS) entry which is preliminary data.</text>
</comment>
<evidence type="ECO:0000259" key="1">
    <source>
        <dbReference type="Pfam" id="PF07791"/>
    </source>
</evidence>
<organism evidence="2 3">
    <name type="scientific">Halocynthiibacter styelae</name>
    <dbReference type="NCBI Taxonomy" id="2761955"/>
    <lineage>
        <taxon>Bacteria</taxon>
        <taxon>Pseudomonadati</taxon>
        <taxon>Pseudomonadota</taxon>
        <taxon>Alphaproteobacteria</taxon>
        <taxon>Rhodobacterales</taxon>
        <taxon>Paracoccaceae</taxon>
        <taxon>Halocynthiibacter</taxon>
    </lineage>
</organism>
<dbReference type="RefSeq" id="WP_228848281.1">
    <property type="nucleotide sequence ID" value="NZ_JADCKQ010000004.1"/>
</dbReference>
<dbReference type="InterPro" id="IPR012433">
    <property type="entry name" value="Imm11"/>
</dbReference>
<evidence type="ECO:0000313" key="2">
    <source>
        <dbReference type="EMBL" id="MBI1493449.1"/>
    </source>
</evidence>
<sequence>MVSPRLKSLIEAHQSDKDGWQFFPVEILNKDDTPYGTYYIWGVHRLVDAIDETSEGMKTVAGPVDGQHRWTFTGAKGPERLKLKKSVIDGLNAWIDFRFQPGAQIFVSDVLMQAMQDAGISFVNFDTRWSEI</sequence>
<reference evidence="2" key="1">
    <citation type="submission" date="2020-10" db="EMBL/GenBank/DDBJ databases">
        <title>Paenihalocynthiibacter styelae gen. nov., sp. nov., isolated from stalked sea squirt Styela clava.</title>
        <authorList>
            <person name="Kim Y.-O."/>
            <person name="Yoon J.-H."/>
        </authorList>
    </citation>
    <scope>NUCLEOTIDE SEQUENCE</scope>
    <source>
        <strain evidence="2">MYP1-1</strain>
    </source>
</reference>
<protein>
    <recommendedName>
        <fullName evidence="1">Immunity MXAN-0049 protein domain-containing protein</fullName>
    </recommendedName>
</protein>
<evidence type="ECO:0000313" key="3">
    <source>
        <dbReference type="Proteomes" id="UP000640583"/>
    </source>
</evidence>
<accession>A0A8J7LKW4</accession>
<gene>
    <name evidence="2" type="ORF">H1D41_07375</name>
</gene>
<dbReference type="AlphaFoldDB" id="A0A8J7LKW4"/>
<dbReference type="Proteomes" id="UP000640583">
    <property type="component" value="Unassembled WGS sequence"/>
</dbReference>